<accession>A0A1I4CRK8</accession>
<dbReference type="Proteomes" id="UP000199473">
    <property type="component" value="Unassembled WGS sequence"/>
</dbReference>
<dbReference type="EMBL" id="FOSQ01000008">
    <property type="protein sequence ID" value="SFK82867.1"/>
    <property type="molecule type" value="Genomic_DNA"/>
</dbReference>
<evidence type="ECO:0000313" key="2">
    <source>
        <dbReference type="EMBL" id="SFK82867.1"/>
    </source>
</evidence>
<keyword evidence="3" id="KW-1185">Reference proteome</keyword>
<feature type="chain" id="PRO_5011476067" evidence="1">
    <location>
        <begin position="32"/>
        <end position="216"/>
    </location>
</feature>
<evidence type="ECO:0000256" key="1">
    <source>
        <dbReference type="SAM" id="SignalP"/>
    </source>
</evidence>
<protein>
    <submittedName>
        <fullName evidence="2">Uncharacterized protein</fullName>
    </submittedName>
</protein>
<keyword evidence="1" id="KW-0732">Signal</keyword>
<feature type="signal peptide" evidence="1">
    <location>
        <begin position="1"/>
        <end position="31"/>
    </location>
</feature>
<dbReference type="AlphaFoldDB" id="A0A1I4CRK8"/>
<name>A0A1I4CRK8_9PROT</name>
<dbReference type="STRING" id="1123062.SAMN02745775_10862"/>
<gene>
    <name evidence="2" type="ORF">SAMN02745775_10862</name>
</gene>
<evidence type="ECO:0000313" key="3">
    <source>
        <dbReference type="Proteomes" id="UP000199473"/>
    </source>
</evidence>
<organism evidence="2 3">
    <name type="scientific">Falsiroseomonas stagni DSM 19981</name>
    <dbReference type="NCBI Taxonomy" id="1123062"/>
    <lineage>
        <taxon>Bacteria</taxon>
        <taxon>Pseudomonadati</taxon>
        <taxon>Pseudomonadota</taxon>
        <taxon>Alphaproteobacteria</taxon>
        <taxon>Acetobacterales</taxon>
        <taxon>Roseomonadaceae</taxon>
        <taxon>Falsiroseomonas</taxon>
    </lineage>
</organism>
<reference evidence="2 3" key="1">
    <citation type="submission" date="2016-10" db="EMBL/GenBank/DDBJ databases">
        <authorList>
            <person name="de Groot N.N."/>
        </authorList>
    </citation>
    <scope>NUCLEOTIDE SEQUENCE [LARGE SCALE GENOMIC DNA]</scope>
    <source>
        <strain evidence="2 3">DSM 19981</strain>
    </source>
</reference>
<proteinExistence type="predicted"/>
<sequence>MILPRRLTALIPLVLGLLAAALPLAPSRAQSGDPSFNLVNRSGQVINEIYVSATREPNWGRDLLGQSTLANGATFPVRIAPAAGCRQDIRVVYADGRPEERRNQDTCAITEMVFGTAAPRAPNAGPVPAPAQGGNPSFNLVNRGRAQIREIYVSSSRDNDWGPDRLGQNTLPIGQHLPVQLPQGDCVNDIRIVWMDGRPEERRAVDTCQLVNVVFP</sequence>
<dbReference type="OrthoDB" id="464386at2"/>
<dbReference type="RefSeq" id="WP_092961523.1">
    <property type="nucleotide sequence ID" value="NZ_FOSQ01000008.1"/>
</dbReference>